<gene>
    <name evidence="7" type="ORF">AX760_02570</name>
</gene>
<dbReference type="PANTHER" id="PTHR30168">
    <property type="entry name" value="PUTATIVE MEMBRANE PROTEIN YPFJ"/>
    <property type="match status" value="1"/>
</dbReference>
<feature type="compositionally biased region" description="Gly residues" evidence="5">
    <location>
        <begin position="19"/>
        <end position="41"/>
    </location>
</feature>
<keyword evidence="3 6" id="KW-1133">Transmembrane helix</keyword>
<dbReference type="AlphaFoldDB" id="A0A657LWV8"/>
<keyword evidence="2 6" id="KW-0812">Transmembrane</keyword>
<dbReference type="InterPro" id="IPR007343">
    <property type="entry name" value="Uncharacterised_pept_Zn_put"/>
</dbReference>
<keyword evidence="7" id="KW-0282">Flagellum</keyword>
<comment type="subcellular location">
    <subcellularLocation>
        <location evidence="1">Membrane</location>
        <topology evidence="1">Single-pass membrane protein</topology>
    </subcellularLocation>
</comment>
<comment type="caution">
    <text evidence="7">The sequence shown here is derived from an EMBL/GenBank/DDBJ whole genome shotgun (WGS) entry which is preliminary data.</text>
</comment>
<feature type="compositionally biased region" description="Polar residues" evidence="5">
    <location>
        <begin position="81"/>
        <end position="100"/>
    </location>
</feature>
<dbReference type="EMBL" id="LSRP01000085">
    <property type="protein sequence ID" value="OJF96952.1"/>
    <property type="molecule type" value="Genomic_DNA"/>
</dbReference>
<evidence type="ECO:0000256" key="5">
    <source>
        <dbReference type="SAM" id="MobiDB-lite"/>
    </source>
</evidence>
<keyword evidence="7" id="KW-0966">Cell projection</keyword>
<evidence type="ECO:0000313" key="7">
    <source>
        <dbReference type="EMBL" id="OJF96952.1"/>
    </source>
</evidence>
<evidence type="ECO:0000256" key="3">
    <source>
        <dbReference type="ARBA" id="ARBA00022989"/>
    </source>
</evidence>
<sequence length="313" mass="33791">MEWKGRRQSSNVEDQRGAGPSGGMRGNPFGRGGFRMPGGGGPRRAGGGMSIGTIVLLVVVYFGLKMVGIDLLQLMDGGQMSGPSSSYEQSDGSQAPQGTAQEEETKAFMSTVLAETEDTWNGIFQAEGETYQEPKLVLFRDSVSSACGMASSATGPFYCPGDSKVYLDMQFFDELARKFNATGDFAQAYVLAHEVGHHVQNLIGVLPKFNQARQSMSEAEANAMSVRVELQADCFAGIWGKYTEQKGLLEQGDVEEALNAATQIGDDTLQKRTQGYVVPESFNHGTSAQRAKWFKRGYDSGKMASCDTFSGNI</sequence>
<dbReference type="Pfam" id="PF04228">
    <property type="entry name" value="Zn_peptidase"/>
    <property type="match status" value="1"/>
</dbReference>
<reference evidence="7 8" key="1">
    <citation type="submission" date="2016-02" db="EMBL/GenBank/DDBJ databases">
        <title>Genome sequencing of a beta-galactosidase producing bacteria Rhizobium sp. 59.</title>
        <authorList>
            <person name="Wang D."/>
            <person name="Kot W."/>
            <person name="Qin Y."/>
            <person name="Hansen L."/>
            <person name="Naqvi K."/>
            <person name="Rensing C."/>
        </authorList>
    </citation>
    <scope>NUCLEOTIDE SEQUENCE [LARGE SCALE GENOMIC DNA]</scope>
    <source>
        <strain evidence="7 8">59</strain>
    </source>
</reference>
<feature type="region of interest" description="Disordered" evidence="5">
    <location>
        <begin position="1"/>
        <end position="41"/>
    </location>
</feature>
<dbReference type="OrthoDB" id="9774900at2"/>
<evidence type="ECO:0000313" key="8">
    <source>
        <dbReference type="Proteomes" id="UP000182661"/>
    </source>
</evidence>
<proteinExistence type="predicted"/>
<organism evidence="7 8">
    <name type="scientific">Pararhizobium antarcticum</name>
    <dbReference type="NCBI Taxonomy" id="1798805"/>
    <lineage>
        <taxon>Bacteria</taxon>
        <taxon>Pseudomonadati</taxon>
        <taxon>Pseudomonadota</taxon>
        <taxon>Alphaproteobacteria</taxon>
        <taxon>Hyphomicrobiales</taxon>
        <taxon>Rhizobiaceae</taxon>
        <taxon>Rhizobium/Agrobacterium group</taxon>
        <taxon>Pararhizobium</taxon>
    </lineage>
</organism>
<evidence type="ECO:0000256" key="2">
    <source>
        <dbReference type="ARBA" id="ARBA00022692"/>
    </source>
</evidence>
<feature type="region of interest" description="Disordered" evidence="5">
    <location>
        <begin position="80"/>
        <end position="105"/>
    </location>
</feature>
<name>A0A657LWV8_9HYPH</name>
<keyword evidence="7" id="KW-0969">Cilium</keyword>
<evidence type="ECO:0000256" key="6">
    <source>
        <dbReference type="SAM" id="Phobius"/>
    </source>
</evidence>
<dbReference type="GO" id="GO:0016020">
    <property type="term" value="C:membrane"/>
    <property type="evidence" value="ECO:0007669"/>
    <property type="project" value="UniProtKB-SubCell"/>
</dbReference>
<protein>
    <submittedName>
        <fullName evidence="7">Flagellar biosynthesis protein FlgM</fullName>
    </submittedName>
</protein>
<accession>A0A657LWV8</accession>
<dbReference type="RefSeq" id="WP_071833114.1">
    <property type="nucleotide sequence ID" value="NZ_LSRP01000085.1"/>
</dbReference>
<evidence type="ECO:0000256" key="1">
    <source>
        <dbReference type="ARBA" id="ARBA00004167"/>
    </source>
</evidence>
<keyword evidence="8" id="KW-1185">Reference proteome</keyword>
<evidence type="ECO:0000256" key="4">
    <source>
        <dbReference type="ARBA" id="ARBA00023136"/>
    </source>
</evidence>
<feature type="transmembrane region" description="Helical" evidence="6">
    <location>
        <begin position="45"/>
        <end position="64"/>
    </location>
</feature>
<dbReference type="Proteomes" id="UP000182661">
    <property type="component" value="Unassembled WGS sequence"/>
</dbReference>
<keyword evidence="4 6" id="KW-0472">Membrane</keyword>
<dbReference type="PANTHER" id="PTHR30168:SF0">
    <property type="entry name" value="INNER MEMBRANE PROTEIN"/>
    <property type="match status" value="1"/>
</dbReference>